<feature type="non-terminal residue" evidence="3">
    <location>
        <position position="489"/>
    </location>
</feature>
<dbReference type="EC" id="5.6.2.3" evidence="1"/>
<dbReference type="GO" id="GO:0000723">
    <property type="term" value="P:telomere maintenance"/>
    <property type="evidence" value="ECO:0007669"/>
    <property type="project" value="InterPro"/>
</dbReference>
<comment type="caution">
    <text evidence="3">The sequence shown here is derived from an EMBL/GenBank/DDBJ whole genome shotgun (WGS) entry which is preliminary data.</text>
</comment>
<feature type="domain" description="DNA helicase Pif1-like DEAD-box helicase" evidence="2">
    <location>
        <begin position="340"/>
        <end position="488"/>
    </location>
</feature>
<name>A0A815TSH6_ADIRI</name>
<dbReference type="Proteomes" id="UP000663852">
    <property type="component" value="Unassembled WGS sequence"/>
</dbReference>
<keyword evidence="1" id="KW-0378">Hydrolase</keyword>
<keyword evidence="1" id="KW-0227">DNA damage</keyword>
<gene>
    <name evidence="3" type="ORF">EDS130_LOCUS42992</name>
</gene>
<dbReference type="OrthoDB" id="10050764at2759"/>
<sequence>MITFYNEQRTCSLDIIIIENIQLLHECKQDRNEHLVRVIAEAQVDNDTIEPTLLPSNQGVDGEYEVDDIDDLIQLIGSVDEFTAAAINATKKSTENVYIRETVEAVEKVGRFNHKNQQTQHVSNTGNDRQIIIENIQLLHECKKDRDEHLLKVIAEAQVDNDSIEPTLVPSNQGVDGEYEVDDIDDLIQLIGSVDEFTAAAINATKKSTENVYIRETVEAVEKVGRFNHKNQPDQHVSITGIDRQIVPFIPATSNLIKLNLKWQDQLKIEKERIRRSLISGKDNNDDDILHFDDVTNAVVTVVNPYDNRNNFEKKTSIPPVLVVKNNYSTQTSIIAEFTLNKEQKAAFLIITNHLDGDSRCRTGDNNGQLIMCIPGCGGTGKSQLIRALTKYFLITKRMQMMRKLAPTGISAAEIDGMTIHSFLGEQRNSRKPRTIKPGDSKLENEWRPVEYLLIDEMSMVGLTLLGKLNRIMCSAKHVDPQVPFGGVN</sequence>
<keyword evidence="1" id="KW-0067">ATP-binding</keyword>
<reference evidence="3" key="1">
    <citation type="submission" date="2021-02" db="EMBL/GenBank/DDBJ databases">
        <authorList>
            <person name="Nowell W R."/>
        </authorList>
    </citation>
    <scope>NUCLEOTIDE SEQUENCE</scope>
</reference>
<comment type="similarity">
    <text evidence="1">Belongs to the helicase family.</text>
</comment>
<dbReference type="AlphaFoldDB" id="A0A815TSH6"/>
<evidence type="ECO:0000313" key="3">
    <source>
        <dbReference type="EMBL" id="CAF1506932.1"/>
    </source>
</evidence>
<dbReference type="Pfam" id="PF05970">
    <property type="entry name" value="PIF1"/>
    <property type="match status" value="1"/>
</dbReference>
<dbReference type="GO" id="GO:0016787">
    <property type="term" value="F:hydrolase activity"/>
    <property type="evidence" value="ECO:0007669"/>
    <property type="project" value="UniProtKB-KW"/>
</dbReference>
<dbReference type="SUPFAM" id="SSF52540">
    <property type="entry name" value="P-loop containing nucleoside triphosphate hydrolases"/>
    <property type="match status" value="1"/>
</dbReference>
<dbReference type="GO" id="GO:0006310">
    <property type="term" value="P:DNA recombination"/>
    <property type="evidence" value="ECO:0007669"/>
    <property type="project" value="UniProtKB-KW"/>
</dbReference>
<keyword evidence="1" id="KW-0234">DNA repair</keyword>
<proteinExistence type="inferred from homology"/>
<dbReference type="EMBL" id="CAJNOJ010000668">
    <property type="protein sequence ID" value="CAF1506932.1"/>
    <property type="molecule type" value="Genomic_DNA"/>
</dbReference>
<keyword evidence="1" id="KW-0233">DNA recombination</keyword>
<dbReference type="Gene3D" id="3.40.50.300">
    <property type="entry name" value="P-loop containing nucleotide triphosphate hydrolases"/>
    <property type="match status" value="1"/>
</dbReference>
<dbReference type="InterPro" id="IPR010285">
    <property type="entry name" value="DNA_helicase_pif1-like_DEAD"/>
</dbReference>
<evidence type="ECO:0000256" key="1">
    <source>
        <dbReference type="RuleBase" id="RU363044"/>
    </source>
</evidence>
<keyword evidence="1" id="KW-0547">Nucleotide-binding</keyword>
<organism evidence="3 4">
    <name type="scientific">Adineta ricciae</name>
    <name type="common">Rotifer</name>
    <dbReference type="NCBI Taxonomy" id="249248"/>
    <lineage>
        <taxon>Eukaryota</taxon>
        <taxon>Metazoa</taxon>
        <taxon>Spiralia</taxon>
        <taxon>Gnathifera</taxon>
        <taxon>Rotifera</taxon>
        <taxon>Eurotatoria</taxon>
        <taxon>Bdelloidea</taxon>
        <taxon>Adinetida</taxon>
        <taxon>Adinetidae</taxon>
        <taxon>Adineta</taxon>
    </lineage>
</organism>
<dbReference type="PANTHER" id="PTHR47642">
    <property type="entry name" value="ATP-DEPENDENT DNA HELICASE"/>
    <property type="match status" value="1"/>
</dbReference>
<comment type="catalytic activity">
    <reaction evidence="1">
        <text>ATP + H2O = ADP + phosphate + H(+)</text>
        <dbReference type="Rhea" id="RHEA:13065"/>
        <dbReference type="ChEBI" id="CHEBI:15377"/>
        <dbReference type="ChEBI" id="CHEBI:15378"/>
        <dbReference type="ChEBI" id="CHEBI:30616"/>
        <dbReference type="ChEBI" id="CHEBI:43474"/>
        <dbReference type="ChEBI" id="CHEBI:456216"/>
        <dbReference type="EC" id="5.6.2.3"/>
    </reaction>
</comment>
<keyword evidence="1" id="KW-0347">Helicase</keyword>
<dbReference type="GO" id="GO:0006281">
    <property type="term" value="P:DNA repair"/>
    <property type="evidence" value="ECO:0007669"/>
    <property type="project" value="UniProtKB-KW"/>
</dbReference>
<evidence type="ECO:0000313" key="4">
    <source>
        <dbReference type="Proteomes" id="UP000663852"/>
    </source>
</evidence>
<evidence type="ECO:0000259" key="2">
    <source>
        <dbReference type="Pfam" id="PF05970"/>
    </source>
</evidence>
<dbReference type="PANTHER" id="PTHR47642:SF5">
    <property type="entry name" value="ATP-DEPENDENT DNA HELICASE"/>
    <property type="match status" value="1"/>
</dbReference>
<accession>A0A815TSH6</accession>
<comment type="cofactor">
    <cofactor evidence="1">
        <name>Mg(2+)</name>
        <dbReference type="ChEBI" id="CHEBI:18420"/>
    </cofactor>
</comment>
<dbReference type="InterPro" id="IPR027417">
    <property type="entry name" value="P-loop_NTPase"/>
</dbReference>
<protein>
    <recommendedName>
        <fullName evidence="1">ATP-dependent DNA helicase</fullName>
        <ecNumber evidence="1">5.6.2.3</ecNumber>
    </recommendedName>
</protein>
<dbReference type="InterPro" id="IPR051055">
    <property type="entry name" value="PIF1_helicase"/>
</dbReference>
<dbReference type="GO" id="GO:0043139">
    <property type="term" value="F:5'-3' DNA helicase activity"/>
    <property type="evidence" value="ECO:0007669"/>
    <property type="project" value="UniProtKB-EC"/>
</dbReference>
<dbReference type="GO" id="GO:0005524">
    <property type="term" value="F:ATP binding"/>
    <property type="evidence" value="ECO:0007669"/>
    <property type="project" value="UniProtKB-KW"/>
</dbReference>